<dbReference type="PANTHER" id="PTHR35862">
    <property type="entry name" value="FELS-2 PROPHAGE PROTEIN"/>
    <property type="match status" value="1"/>
</dbReference>
<name>A0A6I4T7M6_9SPHN</name>
<evidence type="ECO:0000313" key="1">
    <source>
        <dbReference type="EMBL" id="MXO66252.1"/>
    </source>
</evidence>
<accession>A0A6I4T7M6</accession>
<gene>
    <name evidence="1" type="ORF">GRI91_10835</name>
</gene>
<protein>
    <submittedName>
        <fullName evidence="1">Baseplate assembly protein</fullName>
    </submittedName>
</protein>
<proteinExistence type="predicted"/>
<dbReference type="InterPro" id="IPR052726">
    <property type="entry name" value="Phage_Baseplate_Hub"/>
</dbReference>
<dbReference type="PANTHER" id="PTHR35862:SF1">
    <property type="entry name" value="FELS-2 PROPHAGE PROTEIN"/>
    <property type="match status" value="1"/>
</dbReference>
<dbReference type="PIRSF" id="PIRSF020481">
    <property type="entry name" value="BAP"/>
    <property type="match status" value="1"/>
</dbReference>
<organism evidence="1 2">
    <name type="scientific">Altericroceibacterium endophyticum</name>
    <dbReference type="NCBI Taxonomy" id="1808508"/>
    <lineage>
        <taxon>Bacteria</taxon>
        <taxon>Pseudomonadati</taxon>
        <taxon>Pseudomonadota</taxon>
        <taxon>Alphaproteobacteria</taxon>
        <taxon>Sphingomonadales</taxon>
        <taxon>Erythrobacteraceae</taxon>
        <taxon>Altericroceibacterium</taxon>
    </lineage>
</organism>
<keyword evidence="2" id="KW-1185">Reference proteome</keyword>
<dbReference type="AlphaFoldDB" id="A0A6I4T7M6"/>
<dbReference type="RefSeq" id="WP_160736679.1">
    <property type="nucleotide sequence ID" value="NZ_WTYT01000004.1"/>
</dbReference>
<evidence type="ECO:0000313" key="2">
    <source>
        <dbReference type="Proteomes" id="UP000438476"/>
    </source>
</evidence>
<dbReference type="InterPro" id="IPR014507">
    <property type="entry name" value="Baseplate_assembly_J_pred"/>
</dbReference>
<comment type="caution">
    <text evidence="1">The sequence shown here is derived from an EMBL/GenBank/DDBJ whole genome shotgun (WGS) entry which is preliminary data.</text>
</comment>
<sequence>MSTPAIDLSRLPAPDVLETLDSEAILAASLRDLQARWPDYDTPLESDPAMKLLEAAAYREMLMQARINDAARSVMLAFSAGSDLDHLGANLNVARRLITPATDRTPAIWESDTEFRARIQLAPEMLPHAGITAGGYRFRALAAAPGVKDVAANKGDGGRVEIVLLGRNGDGSVGAETVATVRDAFTADDAVQLTDIVTVRAADIIPFDLTVHLQIGRGPDPAVIVGEARQAILAYVAQRHAIGRVLYRRGIEAAAKVGDVEQAIADIPDIDPGKAGAAFLGALTLTHEVL</sequence>
<dbReference type="Proteomes" id="UP000438476">
    <property type="component" value="Unassembled WGS sequence"/>
</dbReference>
<dbReference type="OrthoDB" id="9793802at2"/>
<reference evidence="1 2" key="1">
    <citation type="submission" date="2019-12" db="EMBL/GenBank/DDBJ databases">
        <title>Genomic-based taxomic classification of the family Erythrobacteraceae.</title>
        <authorList>
            <person name="Xu L."/>
        </authorList>
    </citation>
    <scope>NUCLEOTIDE SEQUENCE [LARGE SCALE GENOMIC DNA]</scope>
    <source>
        <strain evidence="1 2">LMG 29518</strain>
    </source>
</reference>
<dbReference type="EMBL" id="WTYT01000004">
    <property type="protein sequence ID" value="MXO66252.1"/>
    <property type="molecule type" value="Genomic_DNA"/>
</dbReference>